<evidence type="ECO:0000313" key="2">
    <source>
        <dbReference type="EMBL" id="MCE2056151.1"/>
    </source>
</evidence>
<name>A0ABS8W4C4_DATST</name>
<sequence>MTRGEPLQAESDSESRTCPRSSKPASKSDRKAKPFLPIQAGEAASYLTTAHPDHIFGTFMMHHNQKAAKPPISEGKGRSILLTPSTSPRDRNYGLTFGEEVQPRPEVKAVLAAEFRSGKSLDSKERSEQDYLGECNKNWKLLAAAECFAHAAIRRRSAQGIRA</sequence>
<organism evidence="2 3">
    <name type="scientific">Datura stramonium</name>
    <name type="common">Jimsonweed</name>
    <name type="synonym">Common thornapple</name>
    <dbReference type="NCBI Taxonomy" id="4076"/>
    <lineage>
        <taxon>Eukaryota</taxon>
        <taxon>Viridiplantae</taxon>
        <taxon>Streptophyta</taxon>
        <taxon>Embryophyta</taxon>
        <taxon>Tracheophyta</taxon>
        <taxon>Spermatophyta</taxon>
        <taxon>Magnoliopsida</taxon>
        <taxon>eudicotyledons</taxon>
        <taxon>Gunneridae</taxon>
        <taxon>Pentapetalae</taxon>
        <taxon>asterids</taxon>
        <taxon>lamiids</taxon>
        <taxon>Solanales</taxon>
        <taxon>Solanaceae</taxon>
        <taxon>Solanoideae</taxon>
        <taxon>Datureae</taxon>
        <taxon>Datura</taxon>
    </lineage>
</organism>
<feature type="region of interest" description="Disordered" evidence="1">
    <location>
        <begin position="1"/>
        <end position="36"/>
    </location>
</feature>
<reference evidence="2 3" key="1">
    <citation type="journal article" date="2021" name="BMC Genomics">
        <title>Datura genome reveals duplications of psychoactive alkaloid biosynthetic genes and high mutation rate following tissue culture.</title>
        <authorList>
            <person name="Rajewski A."/>
            <person name="Carter-House D."/>
            <person name="Stajich J."/>
            <person name="Litt A."/>
        </authorList>
    </citation>
    <scope>NUCLEOTIDE SEQUENCE [LARGE SCALE GENOMIC DNA]</scope>
    <source>
        <strain evidence="2">AR-01</strain>
    </source>
</reference>
<keyword evidence="3" id="KW-1185">Reference proteome</keyword>
<feature type="region of interest" description="Disordered" evidence="1">
    <location>
        <begin position="66"/>
        <end position="99"/>
    </location>
</feature>
<dbReference type="Proteomes" id="UP000823775">
    <property type="component" value="Unassembled WGS sequence"/>
</dbReference>
<dbReference type="EMBL" id="JACEIK010006691">
    <property type="protein sequence ID" value="MCE2056151.1"/>
    <property type="molecule type" value="Genomic_DNA"/>
</dbReference>
<comment type="caution">
    <text evidence="2">The sequence shown here is derived from an EMBL/GenBank/DDBJ whole genome shotgun (WGS) entry which is preliminary data.</text>
</comment>
<proteinExistence type="predicted"/>
<gene>
    <name evidence="2" type="ORF">HAX54_044126</name>
</gene>
<protein>
    <submittedName>
        <fullName evidence="2">Uncharacterized protein</fullName>
    </submittedName>
</protein>
<feature type="compositionally biased region" description="Polar residues" evidence="1">
    <location>
        <begin position="16"/>
        <end position="25"/>
    </location>
</feature>
<accession>A0ABS8W4C4</accession>
<evidence type="ECO:0000313" key="3">
    <source>
        <dbReference type="Proteomes" id="UP000823775"/>
    </source>
</evidence>
<evidence type="ECO:0000256" key="1">
    <source>
        <dbReference type="SAM" id="MobiDB-lite"/>
    </source>
</evidence>